<dbReference type="EMBL" id="BMZH01000015">
    <property type="protein sequence ID" value="GHB02941.1"/>
    <property type="molecule type" value="Genomic_DNA"/>
</dbReference>
<dbReference type="AlphaFoldDB" id="A0A8J3G376"/>
<name>A0A8J3G376_9PROT</name>
<evidence type="ECO:0000256" key="1">
    <source>
        <dbReference type="SAM" id="MobiDB-lite"/>
    </source>
</evidence>
<dbReference type="RefSeq" id="WP_189499338.1">
    <property type="nucleotide sequence ID" value="NZ_BMZH01000015.1"/>
</dbReference>
<evidence type="ECO:0000256" key="2">
    <source>
        <dbReference type="SAM" id="SignalP"/>
    </source>
</evidence>
<protein>
    <submittedName>
        <fullName evidence="3">Uncharacterized protein</fullName>
    </submittedName>
</protein>
<accession>A0A8J3G376</accession>
<dbReference type="Proteomes" id="UP000634004">
    <property type="component" value="Unassembled WGS sequence"/>
</dbReference>
<proteinExistence type="predicted"/>
<keyword evidence="2" id="KW-0732">Signal</keyword>
<keyword evidence="4" id="KW-1185">Reference proteome</keyword>
<comment type="caution">
    <text evidence="3">The sequence shown here is derived from an EMBL/GenBank/DDBJ whole genome shotgun (WGS) entry which is preliminary data.</text>
</comment>
<reference evidence="3" key="2">
    <citation type="submission" date="2020-09" db="EMBL/GenBank/DDBJ databases">
        <authorList>
            <person name="Sun Q."/>
            <person name="Kim S."/>
        </authorList>
    </citation>
    <scope>NUCLEOTIDE SEQUENCE</scope>
    <source>
        <strain evidence="3">KCTC 32513</strain>
    </source>
</reference>
<sequence length="112" mass="12885">MKRFVLLLLATLIGSAAPAFGGEVTRESASAKFEWKSTECQRPTRPYPQRNDPTRQAQMQDFALKVAYYLDCLKGEAQRDFDRAQVEMHDAIQRNLQAETDKMNDDVERMVK</sequence>
<evidence type="ECO:0000313" key="4">
    <source>
        <dbReference type="Proteomes" id="UP000634004"/>
    </source>
</evidence>
<feature type="region of interest" description="Disordered" evidence="1">
    <location>
        <begin position="35"/>
        <end position="56"/>
    </location>
</feature>
<evidence type="ECO:0000313" key="3">
    <source>
        <dbReference type="EMBL" id="GHB02941.1"/>
    </source>
</evidence>
<gene>
    <name evidence="3" type="ORF">GCM10009069_27140</name>
</gene>
<feature type="chain" id="PRO_5035176861" evidence="2">
    <location>
        <begin position="22"/>
        <end position="112"/>
    </location>
</feature>
<feature type="signal peptide" evidence="2">
    <location>
        <begin position="1"/>
        <end position="21"/>
    </location>
</feature>
<organism evidence="3 4">
    <name type="scientific">Algimonas arctica</name>
    <dbReference type="NCBI Taxonomy" id="1479486"/>
    <lineage>
        <taxon>Bacteria</taxon>
        <taxon>Pseudomonadati</taxon>
        <taxon>Pseudomonadota</taxon>
        <taxon>Alphaproteobacteria</taxon>
        <taxon>Maricaulales</taxon>
        <taxon>Robiginitomaculaceae</taxon>
        <taxon>Algimonas</taxon>
    </lineage>
</organism>
<reference evidence="3" key="1">
    <citation type="journal article" date="2014" name="Int. J. Syst. Evol. Microbiol.">
        <title>Complete genome sequence of Corynebacterium casei LMG S-19264T (=DSM 44701T), isolated from a smear-ripened cheese.</title>
        <authorList>
            <consortium name="US DOE Joint Genome Institute (JGI-PGF)"/>
            <person name="Walter F."/>
            <person name="Albersmeier A."/>
            <person name="Kalinowski J."/>
            <person name="Ruckert C."/>
        </authorList>
    </citation>
    <scope>NUCLEOTIDE SEQUENCE</scope>
    <source>
        <strain evidence="3">KCTC 32513</strain>
    </source>
</reference>